<gene>
    <name evidence="1" type="ORF">D5086_005628</name>
</gene>
<proteinExistence type="predicted"/>
<name>A0ACC4CVW1_POPAL</name>
<evidence type="ECO:0000313" key="1">
    <source>
        <dbReference type="EMBL" id="KAL3604769.1"/>
    </source>
</evidence>
<evidence type="ECO:0000313" key="2">
    <source>
        <dbReference type="Proteomes" id="UP000309997"/>
    </source>
</evidence>
<accession>A0ACC4CVW1</accession>
<dbReference type="EMBL" id="RCHU02000002">
    <property type="protein sequence ID" value="KAL3604769.1"/>
    <property type="molecule type" value="Genomic_DNA"/>
</dbReference>
<protein>
    <submittedName>
        <fullName evidence="1">Uncharacterized protein</fullName>
    </submittedName>
</protein>
<comment type="caution">
    <text evidence="1">The sequence shown here is derived from an EMBL/GenBank/DDBJ whole genome shotgun (WGS) entry which is preliminary data.</text>
</comment>
<organism evidence="1 2">
    <name type="scientific">Populus alba</name>
    <name type="common">White poplar</name>
    <dbReference type="NCBI Taxonomy" id="43335"/>
    <lineage>
        <taxon>Eukaryota</taxon>
        <taxon>Viridiplantae</taxon>
        <taxon>Streptophyta</taxon>
        <taxon>Embryophyta</taxon>
        <taxon>Tracheophyta</taxon>
        <taxon>Spermatophyta</taxon>
        <taxon>Magnoliopsida</taxon>
        <taxon>eudicotyledons</taxon>
        <taxon>Gunneridae</taxon>
        <taxon>Pentapetalae</taxon>
        <taxon>rosids</taxon>
        <taxon>fabids</taxon>
        <taxon>Malpighiales</taxon>
        <taxon>Salicaceae</taxon>
        <taxon>Saliceae</taxon>
        <taxon>Populus</taxon>
    </lineage>
</organism>
<reference evidence="1 2" key="1">
    <citation type="journal article" date="2024" name="Plant Biotechnol. J.">
        <title>Genome and CRISPR/Cas9 system of a widespread forest tree (Populus alba) in the world.</title>
        <authorList>
            <person name="Liu Y.J."/>
            <person name="Jiang P.F."/>
            <person name="Han X.M."/>
            <person name="Li X.Y."/>
            <person name="Wang H.M."/>
            <person name="Wang Y.J."/>
            <person name="Wang X.X."/>
            <person name="Zeng Q.Y."/>
        </authorList>
    </citation>
    <scope>NUCLEOTIDE SEQUENCE [LARGE SCALE GENOMIC DNA]</scope>
    <source>
        <strain evidence="2">cv. PAL-ZL1</strain>
    </source>
</reference>
<sequence>MNKSLAFASASHDIRAALAGITGLIEICYVEVRSGLLNSILDTSKIKDGKMQLEEEEFDLAKLLEDAVDLYHHVGMKKGVGVVLDPYDGSILKHSRVKGDMGKLKQVMCNLLSNAVKFTFEGHVSVRAWTKKPSLENKIITSTQNGLWRCFSCLFSKNKKEFNEVKQKQSSIEFVFDVNDTGKGILREKKKSVFDNFVQVKETTLGQGGTGLGLGIVQSLVHLIGGEIGIVNKENGEKGSCFKFNVFLYICEIPLADIQNAEVEIEEDSMPDEGLRSSKKYIEGLGIKVSSVKKCEHLPSTLKRIKARQNVSPHSSSRKSDLGSRSDHFKVTRHILKRHGATVEVCENGEEAFQLVRIGPHNQREYSDSIVLPYDYILMDCEDNKNHTKEA</sequence>
<dbReference type="Proteomes" id="UP000309997">
    <property type="component" value="Unassembled WGS sequence"/>
</dbReference>
<keyword evidence="2" id="KW-1185">Reference proteome</keyword>